<dbReference type="AlphaFoldDB" id="A0AA48KDK6"/>
<evidence type="ECO:0008006" key="6">
    <source>
        <dbReference type="Google" id="ProtNLM"/>
    </source>
</evidence>
<evidence type="ECO:0000313" key="4">
    <source>
        <dbReference type="EMBL" id="BDU78424.1"/>
    </source>
</evidence>
<sequence length="294" mass="31662">MARLRLLLPSLLALAVPGFAQHLPDKFRDNRAGWEESLAKGASAPVRKATESLLLQEGPAVNPSDYNAMHALVAVMGLAARSCVMEGAWEDAVAHLKKAAQTAADNASGAEATLGSIRGQHQANLKAWRTELAKLEQRVQDLDAQPGLTSDQLKVRTQARAQMDEYRNAAAASERSLGEIASILAQLRKEQDVYAASLAEWQGFLAKEKADIARVGSNEAYVTEKLEQVKGDDAKPLAERLAYARRLVRLDPVSADGKRFLAGLTGGEEEKPAPKPAPARKAKKAKSKKARAAN</sequence>
<evidence type="ECO:0000256" key="3">
    <source>
        <dbReference type="SAM" id="SignalP"/>
    </source>
</evidence>
<reference evidence="4" key="1">
    <citation type="journal article" date="2023" name="Int. J. Syst. Evol. Microbiol.">
        <title>Mesoterricola silvestris gen. nov., sp. nov., Mesoterricola sediminis sp. nov., Geothrix oryzae sp. nov., Geothrix edaphica sp. nov., Geothrix rubra sp. nov., and Geothrix limicola sp. nov., six novel members of Acidobacteriota isolated from soils.</title>
        <authorList>
            <person name="Itoh H."/>
            <person name="Sugisawa Y."/>
            <person name="Mise K."/>
            <person name="Xu Z."/>
            <person name="Kuniyasu M."/>
            <person name="Ushijima N."/>
            <person name="Kawano K."/>
            <person name="Kobayashi E."/>
            <person name="Shiratori Y."/>
            <person name="Masuda Y."/>
            <person name="Senoo K."/>
        </authorList>
    </citation>
    <scope>NUCLEOTIDE SEQUENCE</scope>
    <source>
        <strain evidence="4">W786</strain>
    </source>
</reference>
<dbReference type="EMBL" id="AP027081">
    <property type="protein sequence ID" value="BDU78424.1"/>
    <property type="molecule type" value="Genomic_DNA"/>
</dbReference>
<evidence type="ECO:0000313" key="5">
    <source>
        <dbReference type="Proteomes" id="UP001228113"/>
    </source>
</evidence>
<keyword evidence="1" id="KW-0175">Coiled coil</keyword>
<evidence type="ECO:0000256" key="2">
    <source>
        <dbReference type="SAM" id="MobiDB-lite"/>
    </source>
</evidence>
<feature type="chain" id="PRO_5041427466" description="Chromosome partition protein Smc" evidence="3">
    <location>
        <begin position="21"/>
        <end position="294"/>
    </location>
</feature>
<feature type="signal peptide" evidence="3">
    <location>
        <begin position="1"/>
        <end position="20"/>
    </location>
</feature>
<feature type="coiled-coil region" evidence="1">
    <location>
        <begin position="118"/>
        <end position="176"/>
    </location>
</feature>
<protein>
    <recommendedName>
        <fullName evidence="6">Chromosome partition protein Smc</fullName>
    </recommendedName>
</protein>
<name>A0AA48KDK6_9BACT</name>
<accession>A0AA48KDK6</accession>
<feature type="region of interest" description="Disordered" evidence="2">
    <location>
        <begin position="262"/>
        <end position="294"/>
    </location>
</feature>
<gene>
    <name evidence="4" type="ORF">METESE_33820</name>
</gene>
<dbReference type="RefSeq" id="WP_243345827.1">
    <property type="nucleotide sequence ID" value="NZ_AP027081.1"/>
</dbReference>
<keyword evidence="3" id="KW-0732">Signal</keyword>
<organism evidence="4 5">
    <name type="scientific">Mesoterricola sediminis</name>
    <dbReference type="NCBI Taxonomy" id="2927980"/>
    <lineage>
        <taxon>Bacteria</taxon>
        <taxon>Pseudomonadati</taxon>
        <taxon>Acidobacteriota</taxon>
        <taxon>Holophagae</taxon>
        <taxon>Holophagales</taxon>
        <taxon>Holophagaceae</taxon>
        <taxon>Mesoterricola</taxon>
    </lineage>
</organism>
<evidence type="ECO:0000256" key="1">
    <source>
        <dbReference type="SAM" id="Coils"/>
    </source>
</evidence>
<feature type="compositionally biased region" description="Basic residues" evidence="2">
    <location>
        <begin position="278"/>
        <end position="294"/>
    </location>
</feature>
<proteinExistence type="predicted"/>
<keyword evidence="5" id="KW-1185">Reference proteome</keyword>
<dbReference type="KEGG" id="msea:METESE_33820"/>
<dbReference type="Proteomes" id="UP001228113">
    <property type="component" value="Chromosome"/>
</dbReference>